<protein>
    <submittedName>
        <fullName evidence="5">Putative acetyltransferase</fullName>
    </submittedName>
</protein>
<sequence length="206" mass="23160">MILQRVGDDMKQALSRMKIKLLSYFYKRKNRSTQFGRYTVLFCRANITNSIVGDYTYFAGTASVNNCEIGKFCSIAEGVKIGLGKHPVDFLSTHPVFYSENTCFPYRLKNYRVNEKVIESITESERVIIGNDVWIGVNAIVMDGVTIGDGAVIGAGAVVTKDVQPYTIVGGVPARVIRTRQNINCSWWEFDVDTLVDFSSNFKKRL</sequence>
<dbReference type="PANTHER" id="PTHR43300:SF11">
    <property type="entry name" value="ACETYLTRANSFERASE RV3034C-RELATED"/>
    <property type="match status" value="1"/>
</dbReference>
<dbReference type="CDD" id="cd03349">
    <property type="entry name" value="LbH_XAT"/>
    <property type="match status" value="1"/>
</dbReference>
<dbReference type="Gene3D" id="2.160.10.10">
    <property type="entry name" value="Hexapeptide repeat proteins"/>
    <property type="match status" value="1"/>
</dbReference>
<comment type="similarity">
    <text evidence="1">Belongs to the transferase hexapeptide repeat family.</text>
</comment>
<proteinExistence type="inferred from homology"/>
<keyword evidence="2 5" id="KW-0808">Transferase</keyword>
<evidence type="ECO:0000256" key="2">
    <source>
        <dbReference type="ARBA" id="ARBA00022679"/>
    </source>
</evidence>
<dbReference type="InterPro" id="IPR011004">
    <property type="entry name" value="Trimer_LpxA-like_sf"/>
</dbReference>
<organism evidence="5">
    <name type="scientific">Escherichia coli</name>
    <dbReference type="NCBI Taxonomy" id="562"/>
    <lineage>
        <taxon>Bacteria</taxon>
        <taxon>Pseudomonadati</taxon>
        <taxon>Pseudomonadota</taxon>
        <taxon>Gammaproteobacteria</taxon>
        <taxon>Enterobacterales</taxon>
        <taxon>Enterobacteriaceae</taxon>
        <taxon>Escherichia</taxon>
    </lineage>
</organism>
<dbReference type="SUPFAM" id="SSF51161">
    <property type="entry name" value="Trimeric LpxA-like enzymes"/>
    <property type="match status" value="1"/>
</dbReference>
<keyword evidence="4" id="KW-0012">Acyltransferase</keyword>
<dbReference type="InterPro" id="IPR018357">
    <property type="entry name" value="Hexapep_transf_CS"/>
</dbReference>
<dbReference type="InterPro" id="IPR001451">
    <property type="entry name" value="Hexapep"/>
</dbReference>
<accession>A0A0A8J4H7</accession>
<reference evidence="5" key="1">
    <citation type="journal article" date="2014" name="DNA Res.">
        <title>A complete view of the genetic diversity of the Escherichia coli O-antigen biosynthesis gene cluster.</title>
        <authorList>
            <person name="Iguchi A."/>
            <person name="Iyoda S."/>
            <person name="Kikuchi T."/>
            <person name="Ogura Y."/>
            <person name="Katsura K."/>
            <person name="Ohnishi M."/>
            <person name="Hayashi T."/>
            <person name="Thomson N.R."/>
        </authorList>
    </citation>
    <scope>NUCLEOTIDE SEQUENCE</scope>
    <source>
        <strain evidence="5">H53</strain>
    </source>
</reference>
<dbReference type="GO" id="GO:0016747">
    <property type="term" value="F:acyltransferase activity, transferring groups other than amino-acyl groups"/>
    <property type="evidence" value="ECO:0007669"/>
    <property type="project" value="UniProtKB-ARBA"/>
</dbReference>
<evidence type="ECO:0000256" key="3">
    <source>
        <dbReference type="ARBA" id="ARBA00022737"/>
    </source>
</evidence>
<dbReference type="AlphaFoldDB" id="A0A0A8J4H7"/>
<name>A0A0A8J4H7_ECOLX</name>
<evidence type="ECO:0000313" key="5">
    <source>
        <dbReference type="EMBL" id="BAQ01309.1"/>
    </source>
</evidence>
<keyword evidence="3" id="KW-0677">Repeat</keyword>
<dbReference type="PANTHER" id="PTHR43300">
    <property type="entry name" value="ACETYLTRANSFERASE"/>
    <property type="match status" value="1"/>
</dbReference>
<dbReference type="Pfam" id="PF00132">
    <property type="entry name" value="Hexapep"/>
    <property type="match status" value="1"/>
</dbReference>
<dbReference type="InterPro" id="IPR050179">
    <property type="entry name" value="Trans_hexapeptide_repeat"/>
</dbReference>
<evidence type="ECO:0000256" key="4">
    <source>
        <dbReference type="ARBA" id="ARBA00023315"/>
    </source>
</evidence>
<dbReference type="PROSITE" id="PS00101">
    <property type="entry name" value="HEXAPEP_TRANSFERASES"/>
    <property type="match status" value="1"/>
</dbReference>
<dbReference type="EMBL" id="AB812037">
    <property type="protein sequence ID" value="BAQ01309.1"/>
    <property type="molecule type" value="Genomic_DNA"/>
</dbReference>
<evidence type="ECO:0000256" key="1">
    <source>
        <dbReference type="ARBA" id="ARBA00007274"/>
    </source>
</evidence>